<name>A0A059KPZ7_9BURK</name>
<keyword evidence="2" id="KW-1185">Reference proteome</keyword>
<dbReference type="Proteomes" id="UP000026714">
    <property type="component" value="Unassembled WGS sequence"/>
</dbReference>
<gene>
    <name evidence="1" type="ORF">X805_11350</name>
</gene>
<sequence>MKNRRSGQAPDRSEISVDLSFRQKADRRGDLHVLAASGPHSQQPCAPAAGQRVQRPHEVHLLPSTF</sequence>
<dbReference type="AlphaFoldDB" id="A0A059KPZ7"/>
<proteinExistence type="predicted"/>
<reference evidence="1 2" key="1">
    <citation type="journal article" date="2014" name="FEMS Microbiol. Ecol.">
        <title>Sphaerotilus natans encrusted with nanoball-shaped Fe(III) oxide minerals formed by nitrate-reducing mixotrophic Fe(II) oxidation.</title>
        <authorList>
            <person name="Park S."/>
            <person name="Kim D.H."/>
            <person name="Lee J.H."/>
            <person name="Hur H.G."/>
        </authorList>
    </citation>
    <scope>NUCLEOTIDE SEQUENCE [LARGE SCALE GENOMIC DNA]</scope>
    <source>
        <strain evidence="1 2">DSM 6575</strain>
    </source>
</reference>
<evidence type="ECO:0000313" key="1">
    <source>
        <dbReference type="EMBL" id="KDB53299.1"/>
    </source>
</evidence>
<evidence type="ECO:0000313" key="2">
    <source>
        <dbReference type="Proteomes" id="UP000026714"/>
    </source>
</evidence>
<dbReference type="EMBL" id="AZRA01000027">
    <property type="protein sequence ID" value="KDB53299.1"/>
    <property type="molecule type" value="Genomic_DNA"/>
</dbReference>
<comment type="caution">
    <text evidence="1">The sequence shown here is derived from an EMBL/GenBank/DDBJ whole genome shotgun (WGS) entry which is preliminary data.</text>
</comment>
<accession>A0A059KPZ7</accession>
<organism evidence="1 2">
    <name type="scientific">Sphaerotilus natans subsp. natans DSM 6575</name>
    <dbReference type="NCBI Taxonomy" id="1286631"/>
    <lineage>
        <taxon>Bacteria</taxon>
        <taxon>Pseudomonadati</taxon>
        <taxon>Pseudomonadota</taxon>
        <taxon>Betaproteobacteria</taxon>
        <taxon>Burkholderiales</taxon>
        <taxon>Sphaerotilaceae</taxon>
        <taxon>Sphaerotilus</taxon>
    </lineage>
</organism>
<protein>
    <submittedName>
        <fullName evidence="1">Uncharacterized protein</fullName>
    </submittedName>
</protein>